<dbReference type="InterPro" id="IPR029058">
    <property type="entry name" value="AB_hydrolase_fold"/>
</dbReference>
<dbReference type="InterPro" id="IPR050261">
    <property type="entry name" value="FrsA_esterase"/>
</dbReference>
<dbReference type="Gene3D" id="3.40.50.1820">
    <property type="entry name" value="alpha/beta hydrolase"/>
    <property type="match status" value="1"/>
</dbReference>
<dbReference type="SUPFAM" id="SSF53474">
    <property type="entry name" value="alpha/beta-Hydrolases"/>
    <property type="match status" value="1"/>
</dbReference>
<evidence type="ECO:0000313" key="4">
    <source>
        <dbReference type="Proteomes" id="UP000257055"/>
    </source>
</evidence>
<organism evidence="3 4">
    <name type="scientific">Listeria kieliensis</name>
    <dbReference type="NCBI Taxonomy" id="1621700"/>
    <lineage>
        <taxon>Bacteria</taxon>
        <taxon>Bacillati</taxon>
        <taxon>Bacillota</taxon>
        <taxon>Bacilli</taxon>
        <taxon>Bacillales</taxon>
        <taxon>Listeriaceae</taxon>
        <taxon>Listeria</taxon>
    </lineage>
</organism>
<dbReference type="AlphaFoldDB" id="A0A3D8TQG7"/>
<comment type="caution">
    <text evidence="3">The sequence shown here is derived from an EMBL/GenBank/DDBJ whole genome shotgun (WGS) entry which is preliminary data.</text>
</comment>
<evidence type="ECO:0000256" key="1">
    <source>
        <dbReference type="ARBA" id="ARBA00022801"/>
    </source>
</evidence>
<feature type="domain" description="Peptidase S9 prolyl oligopeptidase catalytic" evidence="2">
    <location>
        <begin position="87"/>
        <end position="247"/>
    </location>
</feature>
<keyword evidence="1" id="KW-0378">Hydrolase</keyword>
<dbReference type="GO" id="GO:0052689">
    <property type="term" value="F:carboxylic ester hydrolase activity"/>
    <property type="evidence" value="ECO:0007669"/>
    <property type="project" value="UniProtKB-ARBA"/>
</dbReference>
<dbReference type="EMBL" id="LARY01000002">
    <property type="protein sequence ID" value="RDX00903.1"/>
    <property type="molecule type" value="Genomic_DNA"/>
</dbReference>
<dbReference type="GO" id="GO:0008236">
    <property type="term" value="F:serine-type peptidase activity"/>
    <property type="evidence" value="ECO:0007669"/>
    <property type="project" value="InterPro"/>
</dbReference>
<dbReference type="PANTHER" id="PTHR22946:SF9">
    <property type="entry name" value="POLYKETIDE TRANSFERASE AF380"/>
    <property type="match status" value="1"/>
</dbReference>
<dbReference type="PANTHER" id="PTHR22946">
    <property type="entry name" value="DIENELACTONE HYDROLASE DOMAIN-CONTAINING PROTEIN-RELATED"/>
    <property type="match status" value="1"/>
</dbReference>
<reference evidence="4" key="1">
    <citation type="submission" date="2015-04" db="EMBL/GenBank/DDBJ databases">
        <authorList>
            <person name="Schardt J."/>
            <person name="Mueller-Herbst S."/>
            <person name="Scherer S."/>
            <person name="Huptas C."/>
        </authorList>
    </citation>
    <scope>NUCLEOTIDE SEQUENCE [LARGE SCALE GENOMIC DNA]</scope>
    <source>
        <strain evidence="4">Kiel-L1</strain>
    </source>
</reference>
<keyword evidence="4" id="KW-1185">Reference proteome</keyword>
<sequence>MIQVTNEQIKNIPLLHVVRHDLQGEKLPTVFFYHGFQSEKELYLHYGYFLAERGFRVILPEAKFHGERQGQISGTEQAAYFWDTVTANIEEFNELYLELVAKGLVDEDRIGVAGVSMGAITTLGILARFEMVKVAVSLMGSAYYEEFARELVAAAEAEGMEFPYDVETRISELEPYDLSKHLERLGDRPLLLWHGKKDDVVPFKYSEKLVDTLTLENRAKNVEFVIDEHAKHKVSIDGINRTTVFFQKNL</sequence>
<dbReference type="RefSeq" id="WP_115753152.1">
    <property type="nucleotide sequence ID" value="NZ_LARY01000002.1"/>
</dbReference>
<proteinExistence type="predicted"/>
<protein>
    <recommendedName>
        <fullName evidence="2">Peptidase S9 prolyl oligopeptidase catalytic domain-containing protein</fullName>
    </recommendedName>
</protein>
<evidence type="ECO:0000259" key="2">
    <source>
        <dbReference type="Pfam" id="PF00326"/>
    </source>
</evidence>
<dbReference type="NCBIfam" id="NF007857">
    <property type="entry name" value="PRK10566.1"/>
    <property type="match status" value="1"/>
</dbReference>
<gene>
    <name evidence="3" type="ORF">UR08_08020</name>
</gene>
<dbReference type="InterPro" id="IPR001375">
    <property type="entry name" value="Peptidase_S9_cat"/>
</dbReference>
<dbReference type="GO" id="GO:0006508">
    <property type="term" value="P:proteolysis"/>
    <property type="evidence" value="ECO:0007669"/>
    <property type="project" value="InterPro"/>
</dbReference>
<accession>A0A3D8TQG7</accession>
<evidence type="ECO:0000313" key="3">
    <source>
        <dbReference type="EMBL" id="RDX00903.1"/>
    </source>
</evidence>
<dbReference type="Proteomes" id="UP000257055">
    <property type="component" value="Unassembled WGS sequence"/>
</dbReference>
<name>A0A3D8TQG7_9LIST</name>
<dbReference type="Pfam" id="PF00326">
    <property type="entry name" value="Peptidase_S9"/>
    <property type="match status" value="1"/>
</dbReference>